<sequence>MLITVVASNNSICGADVCLFF</sequence>
<protein>
    <submittedName>
        <fullName evidence="1">Uncharacterized protein</fullName>
    </submittedName>
</protein>
<name>A0A0K2T4A0_LEPSM</name>
<accession>A0A0K2T4A0</accession>
<reference evidence="1" key="1">
    <citation type="submission" date="2014-05" db="EMBL/GenBank/DDBJ databases">
        <authorList>
            <person name="Chronopoulou M."/>
        </authorList>
    </citation>
    <scope>NUCLEOTIDE SEQUENCE</scope>
    <source>
        <tissue evidence="1">Whole organism</tissue>
    </source>
</reference>
<evidence type="ECO:0000313" key="1">
    <source>
        <dbReference type="EMBL" id="CDW20407.1"/>
    </source>
</evidence>
<dbReference type="EMBL" id="HACA01003046">
    <property type="protein sequence ID" value="CDW20407.1"/>
    <property type="molecule type" value="Transcribed_RNA"/>
</dbReference>
<organism evidence="1">
    <name type="scientific">Lepeophtheirus salmonis</name>
    <name type="common">Salmon louse</name>
    <name type="synonym">Caligus salmonis</name>
    <dbReference type="NCBI Taxonomy" id="72036"/>
    <lineage>
        <taxon>Eukaryota</taxon>
        <taxon>Metazoa</taxon>
        <taxon>Ecdysozoa</taxon>
        <taxon>Arthropoda</taxon>
        <taxon>Crustacea</taxon>
        <taxon>Multicrustacea</taxon>
        <taxon>Hexanauplia</taxon>
        <taxon>Copepoda</taxon>
        <taxon>Siphonostomatoida</taxon>
        <taxon>Caligidae</taxon>
        <taxon>Lepeophtheirus</taxon>
    </lineage>
</organism>
<proteinExistence type="predicted"/>
<dbReference type="AlphaFoldDB" id="A0A0K2T4A0"/>